<dbReference type="Gene3D" id="3.40.1350.120">
    <property type="match status" value="1"/>
</dbReference>
<reference evidence="2" key="1">
    <citation type="submission" date="2019-03" db="EMBL/GenBank/DDBJ databases">
        <title>Single cell metagenomics reveals metabolic interactions within the superorganism composed of flagellate Streblomastix strix and complex community of Bacteroidetes bacteria on its surface.</title>
        <authorList>
            <person name="Treitli S.C."/>
            <person name="Kolisko M."/>
            <person name="Husnik F."/>
            <person name="Keeling P."/>
            <person name="Hampl V."/>
        </authorList>
    </citation>
    <scope>NUCLEOTIDE SEQUENCE</scope>
    <source>
        <strain evidence="2">STM</strain>
    </source>
</reference>
<dbReference type="InterPro" id="IPR040559">
    <property type="entry name" value="CdiA_C"/>
</dbReference>
<sequence length="839" mass="96327">MISIVKKITAAVSSFILTNAKSDKIFAEYYKRTVRGTEYRRQATNYRAKEIKDWTMAMMVATDPDNPRRGNLMRFYQSLMLDLHLMSCIDNRTLPVQCAPFRLMDKNQKEDTQAKKLLEKPWFMDLIRLIAMGAYQGTTLIEMIELNDKGELKEVTEIPQSNFIAQKGIVVKEEYDEQGVSYKEGVYRNYYIQIGNDWNLGLFSIMASIVLAKKLGLGSWMSFIEKFGIPPIFAITDRMDTARRDELFEMLSNFRMNHFAVLQGNEKIEVPDSNGMNAYHSFDDLLKKCDEYISKYLLGGTGLTDEKAYVGSATIQEHLLKYRQQVDKLVFKYYLNEEVFPRLVSLSSVYQPLANLTFEYDETETLTLKEILEAIKSLSQHYEFDIEELVRMTGLPIVGVKKLFGAPEPEPEPQKKKSEPGAKLNYPPFNYLPFGRQGLVYAATWDKTTERIAEKIWEEKMEAKDLDKDLTLKYYSSLNESTKSGWGKGYYTEELTGKLRNNLLQAAGAKSYRIINELSDLKKQHTGKDDYTESAKKLINLYNATYQVVENKFAANSAGSARDYNEYVKEKDIYPCLMNRTMGDNDVRDAHAVNEGVVKPVEEWTQIPPYDPGCRCWLEQTTSPATTNGMKNLDGKWANNPALSGKIFTENNTYFTGIPQEDKLPVKVNTEQMKEYMPYNRTIRVGEERTVFVNDFADRRDLESNLKAAKLIAEKLEKDVYIRPHKQGVAGEKNPELGIGRPGILGDLKTMPHNEPGNFFNNQLKKANKQGCQYVVVDISKYKGDASDLKDKIKKAVIYKDQEVNQNVKRLIIIRNKSVIQLSRMQIIKDRFSDLDLLK</sequence>
<evidence type="ECO:0000259" key="1">
    <source>
        <dbReference type="Pfam" id="PF18451"/>
    </source>
</evidence>
<dbReference type="Pfam" id="PF06074">
    <property type="entry name" value="Portal_Mu"/>
    <property type="match status" value="1"/>
</dbReference>
<comment type="caution">
    <text evidence="2">The sequence shown here is derived from an EMBL/GenBank/DDBJ whole genome shotgun (WGS) entry which is preliminary data.</text>
</comment>
<accession>A0A5J4SPI6</accession>
<organism evidence="2">
    <name type="scientific">termite gut metagenome</name>
    <dbReference type="NCBI Taxonomy" id="433724"/>
    <lineage>
        <taxon>unclassified sequences</taxon>
        <taxon>metagenomes</taxon>
        <taxon>organismal metagenomes</taxon>
    </lineage>
</organism>
<proteinExistence type="predicted"/>
<dbReference type="AlphaFoldDB" id="A0A5J4SPI6"/>
<name>A0A5J4SPI6_9ZZZZ</name>
<dbReference type="Pfam" id="PF18451">
    <property type="entry name" value="CdiA_C"/>
    <property type="match status" value="1"/>
</dbReference>
<protein>
    <recommendedName>
        <fullName evidence="1">tRNA nuclease CdiA C-terminal domain-containing protein</fullName>
    </recommendedName>
</protein>
<dbReference type="InterPro" id="IPR009279">
    <property type="entry name" value="Portal_Mu"/>
</dbReference>
<feature type="domain" description="tRNA nuclease CdiA C-terminal" evidence="1">
    <location>
        <begin position="743"/>
        <end position="816"/>
    </location>
</feature>
<gene>
    <name evidence="2" type="ORF">EZS27_005339</name>
</gene>
<evidence type="ECO:0000313" key="2">
    <source>
        <dbReference type="EMBL" id="KAA6347170.1"/>
    </source>
</evidence>
<dbReference type="EMBL" id="SNRY01000104">
    <property type="protein sequence ID" value="KAA6347170.1"/>
    <property type="molecule type" value="Genomic_DNA"/>
</dbReference>